<protein>
    <recommendedName>
        <fullName evidence="8">Fibronectin type III-like domain-containing protein</fullName>
    </recommendedName>
</protein>
<dbReference type="GO" id="GO:0031222">
    <property type="term" value="P:arabinan catabolic process"/>
    <property type="evidence" value="ECO:0007669"/>
    <property type="project" value="TreeGrafter"/>
</dbReference>
<dbReference type="GO" id="GO:0046556">
    <property type="term" value="F:alpha-L-arabinofuranosidase activity"/>
    <property type="evidence" value="ECO:0007669"/>
    <property type="project" value="TreeGrafter"/>
</dbReference>
<dbReference type="PRINTS" id="PR00133">
    <property type="entry name" value="GLHYDRLASE3"/>
</dbReference>
<dbReference type="InterPro" id="IPR036881">
    <property type="entry name" value="Glyco_hydro_3_C_sf"/>
</dbReference>
<keyword evidence="2" id="KW-0964">Secreted</keyword>
<evidence type="ECO:0000256" key="4">
    <source>
        <dbReference type="ARBA" id="ARBA00022801"/>
    </source>
</evidence>
<dbReference type="Pfam" id="PF00933">
    <property type="entry name" value="Glyco_hydro_3"/>
    <property type="match status" value="1"/>
</dbReference>
<dbReference type="InterPro" id="IPR017853">
    <property type="entry name" value="GH"/>
</dbReference>
<dbReference type="Gene3D" id="3.20.20.300">
    <property type="entry name" value="Glycoside hydrolase, family 3, N-terminal domain"/>
    <property type="match status" value="1"/>
</dbReference>
<comment type="caution">
    <text evidence="9">The sequence shown here is derived from an EMBL/GenBank/DDBJ whole genome shotgun (WGS) entry which is preliminary data.</text>
</comment>
<dbReference type="Pfam" id="PF14310">
    <property type="entry name" value="Fn3-like"/>
    <property type="match status" value="1"/>
</dbReference>
<keyword evidence="4" id="KW-0378">Hydrolase</keyword>
<comment type="subcellular location">
    <subcellularLocation>
        <location evidence="1">Secreted</location>
    </subcellularLocation>
</comment>
<dbReference type="Gene3D" id="3.40.50.1700">
    <property type="entry name" value="Glycoside hydrolase family 3 C-terminal domain"/>
    <property type="match status" value="1"/>
</dbReference>
<keyword evidence="3 7" id="KW-0732">Signal</keyword>
<dbReference type="GO" id="GO:0009044">
    <property type="term" value="F:xylan 1,4-beta-xylosidase activity"/>
    <property type="evidence" value="ECO:0007669"/>
    <property type="project" value="InterPro"/>
</dbReference>
<sequence length="761" mass="82425">MASLKNRAFYSVFIFCFLLLQIFINASVVLGQAPVFACDVSKNPGLKNFSFCDSSLNISSRVEDLVKRLTLTEKITFIVSTAGSVSRLGIPNYEWWSEALHGVSYVGPGTHFSSLVPGATSFPQPILTAASFNVSLFYAIGQVVSNEARAMYNVGLAGLTYWSPNVNIYRDPRWGRGQETPGEDPLLSSRYGSAYVRGLQETGDADPDKLKVAACCKHYTAYDVDNWENVSRFTFDAKVTKQDLEDTYQPPFKSCVIDGNVASVMCSYNKVNGKPTCADADLLSGVIRGEWKLNGYIVSDCDSVDVLYKSQHYTETPEEAAAVSIAAGLDLDCGTFLGEHTEAEIRGGLLNESAIDKAISNNFATLFRLGFFDGEPSQKMYGELGPKDVCTAASQELARETARQGIVLLKNNPASLPLSATAIKSLAVIGPNAKATKTMIGNYEGTPCKYTTPLDGLTALVPTVYSAGCSDIACGTAQLEDAKKIAAQADATILVVGTDQSIETESKDRLDLHLPGQQPLLVSEIAKVSKGPVILVIMSGGSMDVTFAKNDTKVSSILWVGFPGEAGGAAIADVVFGLYNPSGRLPMTWYPQAFADKVPMTNMNMRPDPATGYPGRSYRGLSYTTFHHRLVRAPKLVSVPLEEKHICHSSDCKSIDVLSENICQNLVFDIHLRVKNGGRMSGSHTVLMFSTPPAVHSSPVKKLLGFEKVFLESQMVHIVKFKVDVCKDLSVTDEFGNKKVGMGEHILHVGDLKHTLNVGIL</sequence>
<dbReference type="Gene3D" id="2.60.40.10">
    <property type="entry name" value="Immunoglobulins"/>
    <property type="match status" value="1"/>
</dbReference>
<dbReference type="SUPFAM" id="SSF52279">
    <property type="entry name" value="Beta-D-glucan exohydrolase, C-terminal domain"/>
    <property type="match status" value="1"/>
</dbReference>
<gene>
    <name evidence="9" type="ORF">MKW94_026338</name>
</gene>
<dbReference type="PANTHER" id="PTHR42721">
    <property type="entry name" value="SUGAR HYDROLASE-RELATED"/>
    <property type="match status" value="1"/>
</dbReference>
<dbReference type="InterPro" id="IPR036962">
    <property type="entry name" value="Glyco_hydro_3_N_sf"/>
</dbReference>
<dbReference type="SUPFAM" id="SSF51445">
    <property type="entry name" value="(Trans)glycosidases"/>
    <property type="match status" value="1"/>
</dbReference>
<dbReference type="FunFam" id="3.20.20.300:FF:000004">
    <property type="entry name" value="probable beta-D-xylosidase 7"/>
    <property type="match status" value="1"/>
</dbReference>
<feature type="signal peptide" evidence="7">
    <location>
        <begin position="1"/>
        <end position="31"/>
    </location>
</feature>
<reference evidence="9" key="1">
    <citation type="submission" date="2022-03" db="EMBL/GenBank/DDBJ databases">
        <title>A functionally conserved STORR gene fusion in Papaver species that diverged 16.8 million years ago.</title>
        <authorList>
            <person name="Catania T."/>
        </authorList>
    </citation>
    <scope>NUCLEOTIDE SEQUENCE</scope>
    <source>
        <strain evidence="9">S-191538</strain>
    </source>
</reference>
<dbReference type="Proteomes" id="UP001177140">
    <property type="component" value="Unassembled WGS sequence"/>
</dbReference>
<accession>A0AA41VJN8</accession>
<keyword evidence="5" id="KW-0325">Glycoprotein</keyword>
<evidence type="ECO:0000256" key="1">
    <source>
        <dbReference type="ARBA" id="ARBA00004613"/>
    </source>
</evidence>
<evidence type="ECO:0000256" key="7">
    <source>
        <dbReference type="SAM" id="SignalP"/>
    </source>
</evidence>
<dbReference type="InterPro" id="IPR013783">
    <property type="entry name" value="Ig-like_fold"/>
</dbReference>
<dbReference type="EMBL" id="JAJJMA010236258">
    <property type="protein sequence ID" value="MCL7042512.1"/>
    <property type="molecule type" value="Genomic_DNA"/>
</dbReference>
<dbReference type="PANTHER" id="PTHR42721:SF14">
    <property type="entry name" value="BETA-D-XYLOSIDASE 4-RELATED"/>
    <property type="match status" value="1"/>
</dbReference>
<feature type="chain" id="PRO_5041215256" description="Fibronectin type III-like domain-containing protein" evidence="7">
    <location>
        <begin position="32"/>
        <end position="761"/>
    </location>
</feature>
<evidence type="ECO:0000256" key="6">
    <source>
        <dbReference type="ARBA" id="ARBA00023295"/>
    </source>
</evidence>
<dbReference type="InterPro" id="IPR026891">
    <property type="entry name" value="Fn3-like"/>
</dbReference>
<dbReference type="SMART" id="SM01217">
    <property type="entry name" value="Fn3_like"/>
    <property type="match status" value="1"/>
</dbReference>
<organism evidence="9 10">
    <name type="scientific">Papaver nudicaule</name>
    <name type="common">Iceland poppy</name>
    <dbReference type="NCBI Taxonomy" id="74823"/>
    <lineage>
        <taxon>Eukaryota</taxon>
        <taxon>Viridiplantae</taxon>
        <taxon>Streptophyta</taxon>
        <taxon>Embryophyta</taxon>
        <taxon>Tracheophyta</taxon>
        <taxon>Spermatophyta</taxon>
        <taxon>Magnoliopsida</taxon>
        <taxon>Ranunculales</taxon>
        <taxon>Papaveraceae</taxon>
        <taxon>Papaveroideae</taxon>
        <taxon>Papaver</taxon>
    </lineage>
</organism>
<evidence type="ECO:0000256" key="5">
    <source>
        <dbReference type="ARBA" id="ARBA00023180"/>
    </source>
</evidence>
<dbReference type="GO" id="GO:0045493">
    <property type="term" value="P:xylan catabolic process"/>
    <property type="evidence" value="ECO:0007669"/>
    <property type="project" value="InterPro"/>
</dbReference>
<feature type="domain" description="Fibronectin type III-like" evidence="8">
    <location>
        <begin position="684"/>
        <end position="753"/>
    </location>
</feature>
<evidence type="ECO:0000313" key="9">
    <source>
        <dbReference type="EMBL" id="MCL7042512.1"/>
    </source>
</evidence>
<dbReference type="AlphaFoldDB" id="A0AA41VJN8"/>
<proteinExistence type="predicted"/>
<dbReference type="FunFam" id="3.40.50.1700:FF:000001">
    <property type="entry name" value="probable beta-D-xylosidase 2"/>
    <property type="match status" value="1"/>
</dbReference>
<keyword evidence="6" id="KW-0326">Glycosidase</keyword>
<evidence type="ECO:0000259" key="8">
    <source>
        <dbReference type="SMART" id="SM01217"/>
    </source>
</evidence>
<keyword evidence="10" id="KW-1185">Reference proteome</keyword>
<evidence type="ECO:0000313" key="10">
    <source>
        <dbReference type="Proteomes" id="UP001177140"/>
    </source>
</evidence>
<name>A0AA41VJN8_PAPNU</name>
<evidence type="ECO:0000256" key="3">
    <source>
        <dbReference type="ARBA" id="ARBA00022729"/>
    </source>
</evidence>
<dbReference type="InterPro" id="IPR044993">
    <property type="entry name" value="BXL"/>
</dbReference>
<dbReference type="InterPro" id="IPR002772">
    <property type="entry name" value="Glyco_hydro_3_C"/>
</dbReference>
<evidence type="ECO:0000256" key="2">
    <source>
        <dbReference type="ARBA" id="ARBA00022525"/>
    </source>
</evidence>
<dbReference type="InterPro" id="IPR001764">
    <property type="entry name" value="Glyco_hydro_3_N"/>
</dbReference>
<dbReference type="Pfam" id="PF01915">
    <property type="entry name" value="Glyco_hydro_3_C"/>
    <property type="match status" value="1"/>
</dbReference>
<dbReference type="GO" id="GO:0048046">
    <property type="term" value="C:apoplast"/>
    <property type="evidence" value="ECO:0007669"/>
    <property type="project" value="TreeGrafter"/>
</dbReference>